<evidence type="ECO:0000313" key="2">
    <source>
        <dbReference type="EMBL" id="QDK71795.1"/>
    </source>
</evidence>
<evidence type="ECO:0000256" key="1">
    <source>
        <dbReference type="ARBA" id="ARBA00006479"/>
    </source>
</evidence>
<dbReference type="Proteomes" id="UP000315128">
    <property type="component" value="Chromosome"/>
</dbReference>
<dbReference type="RefSeq" id="WP_142767326.1">
    <property type="nucleotide sequence ID" value="NZ_CP041356.1"/>
</dbReference>
<evidence type="ECO:0000313" key="3">
    <source>
        <dbReference type="Proteomes" id="UP000315128"/>
    </source>
</evidence>
<accession>A0A514ZB49</accession>
<reference evidence="2 3" key="1">
    <citation type="submission" date="2019-07" db="EMBL/GenBank/DDBJ databases">
        <title>Genome sequencing of KACC 19320.</title>
        <authorList>
            <person name="Heo J."/>
            <person name="Kim S.-J."/>
            <person name="Kim J.-S."/>
            <person name="Hong S.-B."/>
            <person name="Kwon S.-W."/>
        </authorList>
    </citation>
    <scope>NUCLEOTIDE SEQUENCE [LARGE SCALE GENOMIC DNA]</scope>
    <source>
        <strain evidence="2 3">KACC 19320</strain>
    </source>
</reference>
<dbReference type="EMBL" id="CP041356">
    <property type="protein sequence ID" value="QDK71795.1"/>
    <property type="molecule type" value="Genomic_DNA"/>
</dbReference>
<name>A0A514ZB49_9LACT</name>
<dbReference type="SUPFAM" id="SSF53067">
    <property type="entry name" value="Actin-like ATPase domain"/>
    <property type="match status" value="1"/>
</dbReference>
<sequence>MYLAFDIGGTFVKYGVVADDGEILEKGKFPTPDEEKPFLSALTETTKSLSARFELAGIGVSAPGTPNKDGVMVNFGGLTKMYGLPLRKKLSALTDLPVVVENDANAAAIAEKWLGAGKNYSDYMVMALGTGIGGGIVINNQIYRGGHGIAGEFGWALTSGITAVGELEDVSQNFKAAAVMGLLRTYNEAQKSITHNNFTPLLEAKEVVDLAESGDKVAGIVFEQFLCDLTVNLMNLTACFDPEVILIGGGISANDYFIKRLQAKWSELIERHFGLSRIKNQGLLTEIKPAGLQNDAGMLGAAYTIKMKLKS</sequence>
<comment type="similarity">
    <text evidence="1">Belongs to the ROK (NagC/XylR) family.</text>
</comment>
<dbReference type="OrthoDB" id="9795247at2"/>
<dbReference type="InterPro" id="IPR043129">
    <property type="entry name" value="ATPase_NBD"/>
</dbReference>
<keyword evidence="3" id="KW-1185">Reference proteome</keyword>
<protein>
    <submittedName>
        <fullName evidence="2">ROK family protein</fullName>
    </submittedName>
</protein>
<dbReference type="KEGG" id="lack:FLP15_12205"/>
<dbReference type="PANTHER" id="PTHR18964:SF149">
    <property type="entry name" value="BIFUNCTIONAL UDP-N-ACETYLGLUCOSAMINE 2-EPIMERASE_N-ACETYLMANNOSAMINE KINASE"/>
    <property type="match status" value="1"/>
</dbReference>
<dbReference type="Pfam" id="PF00480">
    <property type="entry name" value="ROK"/>
    <property type="match status" value="1"/>
</dbReference>
<proteinExistence type="inferred from homology"/>
<dbReference type="Gene3D" id="3.30.420.40">
    <property type="match status" value="2"/>
</dbReference>
<organism evidence="2 3">
    <name type="scientific">Lactococcus protaetiae</name>
    <dbReference type="NCBI Taxonomy" id="2592653"/>
    <lineage>
        <taxon>Bacteria</taxon>
        <taxon>Bacillati</taxon>
        <taxon>Bacillota</taxon>
        <taxon>Bacilli</taxon>
        <taxon>Lactobacillales</taxon>
        <taxon>Streptococcaceae</taxon>
        <taxon>Lactococcus</taxon>
    </lineage>
</organism>
<dbReference type="InterPro" id="IPR000600">
    <property type="entry name" value="ROK"/>
</dbReference>
<dbReference type="PANTHER" id="PTHR18964">
    <property type="entry name" value="ROK (REPRESSOR, ORF, KINASE) FAMILY"/>
    <property type="match status" value="1"/>
</dbReference>
<gene>
    <name evidence="2" type="ORF">FLP15_12205</name>
</gene>
<dbReference type="AlphaFoldDB" id="A0A514ZB49"/>